<evidence type="ECO:0000256" key="1">
    <source>
        <dbReference type="ARBA" id="ARBA00004123"/>
    </source>
</evidence>
<evidence type="ECO:0000259" key="7">
    <source>
        <dbReference type="PROSITE" id="PS50048"/>
    </source>
</evidence>
<dbReference type="InterPro" id="IPR001138">
    <property type="entry name" value="Zn2Cys6_DnaBD"/>
</dbReference>
<accession>A0A4Q9QA62</accession>
<dbReference type="PROSITE" id="PS50048">
    <property type="entry name" value="ZN2_CY6_FUNGAL_2"/>
    <property type="match status" value="1"/>
</dbReference>
<sequence length="880" mass="97023">MTDSAFFDPSLVQMDAASLDSLLSAASSPLYLNTGSSAMSEFSRLSDSPAGNLGPEHAGPSRSSSSSPVRASSTAGAGRKRIRPKVDLAPGQPPTARGNPRIRVFVACYQCRARKIRCDGAKPICCNCQKRPSKADHCNYDSGPNRRGREKSGGARARAARGPASQKTPKRRLSPQSDKDPPPVVPRAARPQDTVLSDSSDEPFFTSVDDYNSDGVYRFSNEMEMDWENDPLLDDAASLTDATFLAGLSSIPDFASTQEPMIVVTPPEDGNEEKDNESIPPRPGSRFARETWWDALLSLYAADDGFGDSDMRLTSISQAQRTASMKAIVSDLRALLQASPCWISYLHLPRFFDKLFSPVRRNSLQPSLMLAALALGTFAQSSEAEYGAKGRAKSLKLLDMANGALEASLSTGWVDIGLAQAALMIVFFEMQSHPQQSLERSQSSLLLLDSLFRLFGLTRIDENLKPRGHSPYGTIQPQGYNPAAYMGGTVQSLPTASYGTPGTSNVPLQAQASDFMPLPNTIPGLADGMPMGSVPRWDEHDHSSPPSHRAGCSCVAVSLGKHWPSVHKLAPSWAGTMMWPEGLTEAEFRREESRRLVWSSVMVIANLHAYTAAVPDVMIGGHAKLIVREPENFSLLFPSEALAKTGAMVDYDDIWTLNYRSMLLLHVCMRTREDPNLSPAERAQLSVQAWIEIDDIEQRLARHNCDLDSSFGFLAKELLFGLRMLTSYEFQRYIPQVTTAGPTLFYRDKAEAWLKYTDEAGQSVWESLSLGAESPDQDHRKSLLLFWFVANIRKALALWKADKGLIYALEFAKRISVHIEFLMMYWPNMRLRQLWQTVRFSLVEACLKAGIPPPDPALPRPIPKVDPARHADVGLSDLMM</sequence>
<evidence type="ECO:0000256" key="3">
    <source>
        <dbReference type="ARBA" id="ARBA00023015"/>
    </source>
</evidence>
<dbReference type="Pfam" id="PF00172">
    <property type="entry name" value="Zn_clus"/>
    <property type="match status" value="1"/>
</dbReference>
<dbReference type="GO" id="GO:0000981">
    <property type="term" value="F:DNA-binding transcription factor activity, RNA polymerase II-specific"/>
    <property type="evidence" value="ECO:0007669"/>
    <property type="project" value="InterPro"/>
</dbReference>
<dbReference type="Proteomes" id="UP000292082">
    <property type="component" value="Unassembled WGS sequence"/>
</dbReference>
<dbReference type="GO" id="GO:0008270">
    <property type="term" value="F:zinc ion binding"/>
    <property type="evidence" value="ECO:0007669"/>
    <property type="project" value="InterPro"/>
</dbReference>
<evidence type="ECO:0000313" key="8">
    <source>
        <dbReference type="EMBL" id="TBU64543.1"/>
    </source>
</evidence>
<dbReference type="STRING" id="114155.A0A4Q9QA62"/>
<feature type="region of interest" description="Disordered" evidence="6">
    <location>
        <begin position="42"/>
        <end position="99"/>
    </location>
</feature>
<dbReference type="GO" id="GO:0005634">
    <property type="term" value="C:nucleus"/>
    <property type="evidence" value="ECO:0007669"/>
    <property type="project" value="UniProtKB-SubCell"/>
</dbReference>
<evidence type="ECO:0000256" key="6">
    <source>
        <dbReference type="SAM" id="MobiDB-lite"/>
    </source>
</evidence>
<dbReference type="InterPro" id="IPR050815">
    <property type="entry name" value="TF_fung"/>
</dbReference>
<name>A0A4Q9QA62_9APHY</name>
<evidence type="ECO:0000256" key="2">
    <source>
        <dbReference type="ARBA" id="ARBA00022723"/>
    </source>
</evidence>
<dbReference type="EMBL" id="ML145086">
    <property type="protein sequence ID" value="TBU64543.1"/>
    <property type="molecule type" value="Genomic_DNA"/>
</dbReference>
<feature type="compositionally biased region" description="Low complexity" evidence="6">
    <location>
        <begin position="60"/>
        <end position="73"/>
    </location>
</feature>
<dbReference type="CDD" id="cd00067">
    <property type="entry name" value="GAL4"/>
    <property type="match status" value="1"/>
</dbReference>
<keyword evidence="2" id="KW-0479">Metal-binding</keyword>
<evidence type="ECO:0000256" key="4">
    <source>
        <dbReference type="ARBA" id="ARBA00023163"/>
    </source>
</evidence>
<evidence type="ECO:0000313" key="9">
    <source>
        <dbReference type="Proteomes" id="UP000292082"/>
    </source>
</evidence>
<reference evidence="8 9" key="1">
    <citation type="submission" date="2019-01" db="EMBL/GenBank/DDBJ databases">
        <title>Draft genome sequences of three monokaryotic isolates of the white-rot basidiomycete fungus Dichomitus squalens.</title>
        <authorList>
            <consortium name="DOE Joint Genome Institute"/>
            <person name="Lopez S.C."/>
            <person name="Andreopoulos B."/>
            <person name="Pangilinan J."/>
            <person name="Lipzen A."/>
            <person name="Riley R."/>
            <person name="Ahrendt S."/>
            <person name="Ng V."/>
            <person name="Barry K."/>
            <person name="Daum C."/>
            <person name="Grigoriev I.V."/>
            <person name="Hilden K.S."/>
            <person name="Makela M.R."/>
            <person name="de Vries R.P."/>
        </authorList>
    </citation>
    <scope>NUCLEOTIDE SEQUENCE [LARGE SCALE GENOMIC DNA]</scope>
    <source>
        <strain evidence="8 9">CBS 464.89</strain>
    </source>
</reference>
<dbReference type="PANTHER" id="PTHR47338:SF29">
    <property type="entry name" value="ZN(2)-C6 FUNGAL-TYPE DOMAIN-CONTAINING PROTEIN"/>
    <property type="match status" value="1"/>
</dbReference>
<dbReference type="Gene3D" id="4.10.240.10">
    <property type="entry name" value="Zn(2)-C6 fungal-type DNA-binding domain"/>
    <property type="match status" value="1"/>
</dbReference>
<keyword evidence="9" id="KW-1185">Reference proteome</keyword>
<keyword evidence="3" id="KW-0805">Transcription regulation</keyword>
<dbReference type="PANTHER" id="PTHR47338">
    <property type="entry name" value="ZN(II)2CYS6 TRANSCRIPTION FACTOR (EUROFUNG)-RELATED"/>
    <property type="match status" value="1"/>
</dbReference>
<dbReference type="SMART" id="SM00066">
    <property type="entry name" value="GAL4"/>
    <property type="match status" value="1"/>
</dbReference>
<protein>
    <recommendedName>
        <fullName evidence="7">Zn(2)-C6 fungal-type domain-containing protein</fullName>
    </recommendedName>
</protein>
<comment type="subcellular location">
    <subcellularLocation>
        <location evidence="1">Nucleus</location>
    </subcellularLocation>
</comment>
<proteinExistence type="predicted"/>
<keyword evidence="4" id="KW-0804">Transcription</keyword>
<dbReference type="AlphaFoldDB" id="A0A4Q9QA62"/>
<keyword evidence="5" id="KW-0539">Nucleus</keyword>
<feature type="region of interest" description="Disordered" evidence="6">
    <location>
        <begin position="132"/>
        <end position="207"/>
    </location>
</feature>
<organism evidence="8 9">
    <name type="scientific">Dichomitus squalens</name>
    <dbReference type="NCBI Taxonomy" id="114155"/>
    <lineage>
        <taxon>Eukaryota</taxon>
        <taxon>Fungi</taxon>
        <taxon>Dikarya</taxon>
        <taxon>Basidiomycota</taxon>
        <taxon>Agaricomycotina</taxon>
        <taxon>Agaricomycetes</taxon>
        <taxon>Polyporales</taxon>
        <taxon>Polyporaceae</taxon>
        <taxon>Dichomitus</taxon>
    </lineage>
</organism>
<feature type="domain" description="Zn(2)-C6 fungal-type" evidence="7">
    <location>
        <begin position="107"/>
        <end position="140"/>
    </location>
</feature>
<dbReference type="SUPFAM" id="SSF57701">
    <property type="entry name" value="Zn2/Cys6 DNA-binding domain"/>
    <property type="match status" value="1"/>
</dbReference>
<gene>
    <name evidence="8" type="ORF">BD310DRAFT_914829</name>
</gene>
<dbReference type="InterPro" id="IPR036864">
    <property type="entry name" value="Zn2-C6_fun-type_DNA-bd_sf"/>
</dbReference>
<evidence type="ECO:0000256" key="5">
    <source>
        <dbReference type="ARBA" id="ARBA00023242"/>
    </source>
</evidence>